<sequence length="261" mass="29772">MEHEVREKILRTAKEIFQQEGYKGTTINSIAKRAGISPSTIYLYFQGKKDLFQQLNISEDQALQDVYNANRASILQTALILFGEHGYDGVSMDMIARESGYSKASLYQYFKDKESLYSAVMQETPFHFNFLSIQPEMGDFDLEAAVKRIGLDYLSIFNTPERTAFTRAIIRDSNRHPEISNMYHKNGIGYVARCLETVLKQYADQTRLRDGLDLYLAAKTYVGSLFGFAIQYKIVVGIQPQYTDEQIVDTLTGIFLNGILK</sequence>
<comment type="caution">
    <text evidence="4">The sequence shown here is derived from an EMBL/GenBank/DDBJ whole genome shotgun (WGS) entry which is preliminary data.</text>
</comment>
<proteinExistence type="predicted"/>
<name>A0A9D2S9U1_9FIRM</name>
<dbReference type="GO" id="GO:0003700">
    <property type="term" value="F:DNA-binding transcription factor activity"/>
    <property type="evidence" value="ECO:0007669"/>
    <property type="project" value="TreeGrafter"/>
</dbReference>
<dbReference type="PROSITE" id="PS50977">
    <property type="entry name" value="HTH_TETR_2"/>
    <property type="match status" value="2"/>
</dbReference>
<feature type="domain" description="HTH tetR-type" evidence="3">
    <location>
        <begin position="68"/>
        <end position="128"/>
    </location>
</feature>
<feature type="DNA-binding region" description="H-T-H motif" evidence="2">
    <location>
        <begin position="26"/>
        <end position="45"/>
    </location>
</feature>
<dbReference type="AlphaFoldDB" id="A0A9D2S9U1"/>
<gene>
    <name evidence="4" type="ORF">H9712_02805</name>
</gene>
<dbReference type="Pfam" id="PF14246">
    <property type="entry name" value="TetR_C_7"/>
    <property type="match status" value="1"/>
</dbReference>
<dbReference type="InterPro" id="IPR036271">
    <property type="entry name" value="Tet_transcr_reg_TetR-rel_C_sf"/>
</dbReference>
<evidence type="ECO:0000259" key="3">
    <source>
        <dbReference type="PROSITE" id="PS50977"/>
    </source>
</evidence>
<dbReference type="InterPro" id="IPR001647">
    <property type="entry name" value="HTH_TetR"/>
</dbReference>
<dbReference type="InterPro" id="IPR009057">
    <property type="entry name" value="Homeodomain-like_sf"/>
</dbReference>
<dbReference type="PRINTS" id="PR00455">
    <property type="entry name" value="HTHTETR"/>
</dbReference>
<feature type="DNA-binding region" description="H-T-H motif" evidence="2">
    <location>
        <begin position="91"/>
        <end position="110"/>
    </location>
</feature>
<dbReference type="EMBL" id="DWXO01000026">
    <property type="protein sequence ID" value="HJB79893.1"/>
    <property type="molecule type" value="Genomic_DNA"/>
</dbReference>
<dbReference type="Proteomes" id="UP000823921">
    <property type="component" value="Unassembled WGS sequence"/>
</dbReference>
<dbReference type="PANTHER" id="PTHR30055:SF226">
    <property type="entry name" value="HTH-TYPE TRANSCRIPTIONAL REGULATOR PKSA"/>
    <property type="match status" value="1"/>
</dbReference>
<accession>A0A9D2S9U1</accession>
<organism evidence="4 5">
    <name type="scientific">Candidatus Flavonifractor intestinigallinarum</name>
    <dbReference type="NCBI Taxonomy" id="2838586"/>
    <lineage>
        <taxon>Bacteria</taxon>
        <taxon>Bacillati</taxon>
        <taxon>Bacillota</taxon>
        <taxon>Clostridia</taxon>
        <taxon>Eubacteriales</taxon>
        <taxon>Oscillospiraceae</taxon>
        <taxon>Flavonifractor</taxon>
    </lineage>
</organism>
<evidence type="ECO:0000256" key="1">
    <source>
        <dbReference type="ARBA" id="ARBA00023125"/>
    </source>
</evidence>
<evidence type="ECO:0000313" key="4">
    <source>
        <dbReference type="EMBL" id="HJB79893.1"/>
    </source>
</evidence>
<protein>
    <submittedName>
        <fullName evidence="4">TetR/AcrR family transcriptional regulator helix-turn-helix transcriptional regulator</fullName>
    </submittedName>
</protein>
<dbReference type="Gene3D" id="1.10.357.10">
    <property type="entry name" value="Tetracycline Repressor, domain 2"/>
    <property type="match status" value="2"/>
</dbReference>
<dbReference type="SUPFAM" id="SSF46689">
    <property type="entry name" value="Homeodomain-like"/>
    <property type="match status" value="2"/>
</dbReference>
<reference evidence="4" key="1">
    <citation type="journal article" date="2021" name="PeerJ">
        <title>Extensive microbial diversity within the chicken gut microbiome revealed by metagenomics and culture.</title>
        <authorList>
            <person name="Gilroy R."/>
            <person name="Ravi A."/>
            <person name="Getino M."/>
            <person name="Pursley I."/>
            <person name="Horton D.L."/>
            <person name="Alikhan N.F."/>
            <person name="Baker D."/>
            <person name="Gharbi K."/>
            <person name="Hall N."/>
            <person name="Watson M."/>
            <person name="Adriaenssens E.M."/>
            <person name="Foster-Nyarko E."/>
            <person name="Jarju S."/>
            <person name="Secka A."/>
            <person name="Antonio M."/>
            <person name="Oren A."/>
            <person name="Chaudhuri R.R."/>
            <person name="La Ragione R."/>
            <person name="Hildebrand F."/>
            <person name="Pallen M.J."/>
        </authorList>
    </citation>
    <scope>NUCLEOTIDE SEQUENCE</scope>
    <source>
        <strain evidence="4">CHK192-8294</strain>
    </source>
</reference>
<dbReference type="InterPro" id="IPR039536">
    <property type="entry name" value="TetR_C_Proteobacteria"/>
</dbReference>
<reference evidence="4" key="2">
    <citation type="submission" date="2021-04" db="EMBL/GenBank/DDBJ databases">
        <authorList>
            <person name="Gilroy R."/>
        </authorList>
    </citation>
    <scope>NUCLEOTIDE SEQUENCE</scope>
    <source>
        <strain evidence="4">CHK192-8294</strain>
    </source>
</reference>
<keyword evidence="1 2" id="KW-0238">DNA-binding</keyword>
<feature type="domain" description="HTH tetR-type" evidence="3">
    <location>
        <begin position="3"/>
        <end position="63"/>
    </location>
</feature>
<evidence type="ECO:0000313" key="5">
    <source>
        <dbReference type="Proteomes" id="UP000823921"/>
    </source>
</evidence>
<dbReference type="GO" id="GO:0000976">
    <property type="term" value="F:transcription cis-regulatory region binding"/>
    <property type="evidence" value="ECO:0007669"/>
    <property type="project" value="TreeGrafter"/>
</dbReference>
<dbReference type="PANTHER" id="PTHR30055">
    <property type="entry name" value="HTH-TYPE TRANSCRIPTIONAL REGULATOR RUTR"/>
    <property type="match status" value="1"/>
</dbReference>
<dbReference type="SUPFAM" id="SSF48498">
    <property type="entry name" value="Tetracyclin repressor-like, C-terminal domain"/>
    <property type="match status" value="1"/>
</dbReference>
<dbReference type="Pfam" id="PF00440">
    <property type="entry name" value="TetR_N"/>
    <property type="match status" value="2"/>
</dbReference>
<dbReference type="InterPro" id="IPR050109">
    <property type="entry name" value="HTH-type_TetR-like_transc_reg"/>
</dbReference>
<evidence type="ECO:0000256" key="2">
    <source>
        <dbReference type="PROSITE-ProRule" id="PRU00335"/>
    </source>
</evidence>